<name>A0A918K5R2_9GAMM</name>
<dbReference type="EMBL" id="BMXR01000003">
    <property type="protein sequence ID" value="GGX49459.1"/>
    <property type="molecule type" value="Genomic_DNA"/>
</dbReference>
<dbReference type="Pfam" id="PF11944">
    <property type="entry name" value="DUF3461"/>
    <property type="match status" value="1"/>
</dbReference>
<reference evidence="1" key="1">
    <citation type="journal article" date="2014" name="Int. J. Syst. Evol. Microbiol.">
        <title>Complete genome sequence of Corynebacterium casei LMG S-19264T (=DSM 44701T), isolated from a smear-ripened cheese.</title>
        <authorList>
            <consortium name="US DOE Joint Genome Institute (JGI-PGF)"/>
            <person name="Walter F."/>
            <person name="Albersmeier A."/>
            <person name="Kalinowski J."/>
            <person name="Ruckert C."/>
        </authorList>
    </citation>
    <scope>NUCLEOTIDE SEQUENCE</scope>
    <source>
        <strain evidence="1">KCTC 22169</strain>
    </source>
</reference>
<dbReference type="Proteomes" id="UP000626148">
    <property type="component" value="Unassembled WGS sequence"/>
</dbReference>
<comment type="caution">
    <text evidence="1">The sequence shown here is derived from an EMBL/GenBank/DDBJ whole genome shotgun (WGS) entry which is preliminary data.</text>
</comment>
<dbReference type="RefSeq" id="WP_189608009.1">
    <property type="nucleotide sequence ID" value="NZ_BMXR01000003.1"/>
</dbReference>
<sequence length="125" mass="14790">MFENLQAIGVTDTDKIEKYTLRTEGAYDILKIYYKRDKREMFARSEKFKYPRQQKRVKVDSGTGKYMNTTEIAPTLRYVIEELDAIAKREVKETDVKKKILGDLRHLEKVVQNKIEEIEADLEKL</sequence>
<organism evidence="1 2">
    <name type="scientific">Saccharospirillum salsuginis</name>
    <dbReference type="NCBI Taxonomy" id="418750"/>
    <lineage>
        <taxon>Bacteria</taxon>
        <taxon>Pseudomonadati</taxon>
        <taxon>Pseudomonadota</taxon>
        <taxon>Gammaproteobacteria</taxon>
        <taxon>Oceanospirillales</taxon>
        <taxon>Saccharospirillaceae</taxon>
        <taxon>Saccharospirillum</taxon>
    </lineage>
</organism>
<dbReference type="AlphaFoldDB" id="A0A918K5R2"/>
<dbReference type="NCBIfam" id="NF010213">
    <property type="entry name" value="PRK13677.1"/>
    <property type="match status" value="1"/>
</dbReference>
<keyword evidence="2" id="KW-1185">Reference proteome</keyword>
<gene>
    <name evidence="1" type="ORF">GCM10007392_15970</name>
</gene>
<reference evidence="1" key="2">
    <citation type="submission" date="2020-09" db="EMBL/GenBank/DDBJ databases">
        <authorList>
            <person name="Sun Q."/>
            <person name="Kim S."/>
        </authorList>
    </citation>
    <scope>NUCLEOTIDE SEQUENCE</scope>
    <source>
        <strain evidence="1">KCTC 22169</strain>
    </source>
</reference>
<evidence type="ECO:0000313" key="1">
    <source>
        <dbReference type="EMBL" id="GGX49459.1"/>
    </source>
</evidence>
<accession>A0A918K5R2</accession>
<proteinExistence type="predicted"/>
<protein>
    <submittedName>
        <fullName evidence="1">UPF0325 protein</fullName>
    </submittedName>
</protein>
<evidence type="ECO:0000313" key="2">
    <source>
        <dbReference type="Proteomes" id="UP000626148"/>
    </source>
</evidence>
<dbReference type="InterPro" id="IPR020911">
    <property type="entry name" value="UPF0325"/>
</dbReference>